<evidence type="ECO:0000313" key="1">
    <source>
        <dbReference type="EMBL" id="AHW62550.1"/>
    </source>
</evidence>
<dbReference type="HOGENOM" id="CLU_2878248_0_0_11"/>
<reference evidence="1 2" key="1">
    <citation type="journal article" date="2015" name="Int. J. Syst. Evol. Microbiol.">
        <title>Revisiting Corynebacterium glyciniphilum (ex Kubota et al., 1972) sp. nov., nom. rev., isolated from putrefied banana.</title>
        <authorList>
            <person name="Al-Dilaimi A."/>
            <person name="Bednarz H."/>
            <person name="Lomker A."/>
            <person name="Niehaus K."/>
            <person name="Kalinowski J."/>
            <person name="Ruckert C."/>
        </authorList>
    </citation>
    <scope>NUCLEOTIDE SEQUENCE [LARGE SCALE GENOMIC DNA]</scope>
    <source>
        <strain evidence="1">AJ 3170</strain>
    </source>
</reference>
<dbReference type="OrthoDB" id="9915241at2"/>
<sequence length="63" mass="6979">MASRTGSTPSVERRRALLTGVGSLVDLHGGATYRRMQELMPAPKRPMTRGELEQLLQRLDSQA</sequence>
<evidence type="ECO:0000313" key="2">
    <source>
        <dbReference type="Proteomes" id="UP000023703"/>
    </source>
</evidence>
<accession>X5E4Z7</accession>
<dbReference type="AlphaFoldDB" id="X5E4Z7"/>
<dbReference type="Proteomes" id="UP000023703">
    <property type="component" value="Chromosome"/>
</dbReference>
<keyword evidence="2" id="KW-1185">Reference proteome</keyword>
<dbReference type="KEGG" id="cgy:CGLY_00510"/>
<dbReference type="EMBL" id="CP006842">
    <property type="protein sequence ID" value="AHW62550.1"/>
    <property type="molecule type" value="Genomic_DNA"/>
</dbReference>
<organism evidence="1 2">
    <name type="scientific">Corynebacterium glyciniphilum AJ 3170</name>
    <dbReference type="NCBI Taxonomy" id="1404245"/>
    <lineage>
        <taxon>Bacteria</taxon>
        <taxon>Bacillati</taxon>
        <taxon>Actinomycetota</taxon>
        <taxon>Actinomycetes</taxon>
        <taxon>Mycobacteriales</taxon>
        <taxon>Corynebacteriaceae</taxon>
        <taxon>Corynebacterium</taxon>
    </lineage>
</organism>
<dbReference type="RefSeq" id="WP_038545122.1">
    <property type="nucleotide sequence ID" value="NZ_CP006842.1"/>
</dbReference>
<gene>
    <name evidence="1" type="ORF">CGLY_00510</name>
</gene>
<name>X5E4Z7_9CORY</name>
<proteinExistence type="predicted"/>
<protein>
    <submittedName>
        <fullName evidence="1">Uncharacterized protein</fullName>
    </submittedName>
</protein>